<keyword evidence="1" id="KW-0812">Transmembrane</keyword>
<dbReference type="PANTHER" id="PTHR32063">
    <property type="match status" value="1"/>
</dbReference>
<proteinExistence type="predicted"/>
<feature type="transmembrane region" description="Helical" evidence="1">
    <location>
        <begin position="471"/>
        <end position="496"/>
    </location>
</feature>
<feature type="transmembrane region" description="Helical" evidence="1">
    <location>
        <begin position="845"/>
        <end position="863"/>
    </location>
</feature>
<keyword evidence="1" id="KW-0472">Membrane</keyword>
<gene>
    <name evidence="2" type="ORF">L2A60_17750</name>
</gene>
<dbReference type="Gene3D" id="3.30.70.1430">
    <property type="entry name" value="Multidrug efflux transporter AcrB pore domain"/>
    <property type="match status" value="2"/>
</dbReference>
<reference evidence="2 3" key="1">
    <citation type="submission" date="2022-01" db="EMBL/GenBank/DDBJ databases">
        <authorList>
            <person name="Won M."/>
            <person name="Kim S.-J."/>
            <person name="Kwon S.-W."/>
        </authorList>
    </citation>
    <scope>NUCLEOTIDE SEQUENCE [LARGE SCALE GENOMIC DNA]</scope>
    <source>
        <strain evidence="2 3">KCTC 23505</strain>
    </source>
</reference>
<protein>
    <submittedName>
        <fullName evidence="2">Efflux RND transporter permease subunit</fullName>
    </submittedName>
</protein>
<dbReference type="Gene3D" id="3.30.70.1440">
    <property type="entry name" value="Multidrug efflux transporter AcrB pore domain"/>
    <property type="match status" value="1"/>
</dbReference>
<keyword evidence="3" id="KW-1185">Reference proteome</keyword>
<dbReference type="Proteomes" id="UP001521209">
    <property type="component" value="Unassembled WGS sequence"/>
</dbReference>
<feature type="transmembrane region" description="Helical" evidence="1">
    <location>
        <begin position="394"/>
        <end position="418"/>
    </location>
</feature>
<feature type="transmembrane region" description="Helical" evidence="1">
    <location>
        <begin position="944"/>
        <end position="960"/>
    </location>
</feature>
<dbReference type="InterPro" id="IPR027463">
    <property type="entry name" value="AcrB_DN_DC_subdom"/>
</dbReference>
<feature type="transmembrane region" description="Helical" evidence="1">
    <location>
        <begin position="883"/>
        <end position="908"/>
    </location>
</feature>
<feature type="transmembrane region" description="Helical" evidence="1">
    <location>
        <begin position="972"/>
        <end position="998"/>
    </location>
</feature>
<accession>A0ABS9E277</accession>
<dbReference type="SUPFAM" id="SSF82714">
    <property type="entry name" value="Multidrug efflux transporter AcrB TolC docking domain, DN and DC subdomains"/>
    <property type="match status" value="2"/>
</dbReference>
<dbReference type="PANTHER" id="PTHR32063:SF23">
    <property type="entry name" value="HAE1 FAMILY EFFLLUX PUMP PERMEASE COMPONENT"/>
    <property type="match status" value="1"/>
</dbReference>
<evidence type="ECO:0000256" key="1">
    <source>
        <dbReference type="SAM" id="Phobius"/>
    </source>
</evidence>
<dbReference type="SUPFAM" id="SSF82866">
    <property type="entry name" value="Multidrug efflux transporter AcrB transmembrane domain"/>
    <property type="match status" value="2"/>
</dbReference>
<dbReference type="Pfam" id="PF00873">
    <property type="entry name" value="ACR_tran"/>
    <property type="match status" value="2"/>
</dbReference>
<dbReference type="Gene3D" id="3.30.70.1320">
    <property type="entry name" value="Multidrug efflux transporter AcrB pore domain like"/>
    <property type="match status" value="1"/>
</dbReference>
<dbReference type="Gene3D" id="1.20.1640.10">
    <property type="entry name" value="Multidrug efflux transporter AcrB transmembrane domain"/>
    <property type="match status" value="2"/>
</dbReference>
<dbReference type="RefSeq" id="WP_235705798.1">
    <property type="nucleotide sequence ID" value="NZ_JAKGBZ010000057.1"/>
</dbReference>
<organism evidence="2 3">
    <name type="scientific">Acidiphilium iwatense</name>
    <dbReference type="NCBI Taxonomy" id="768198"/>
    <lineage>
        <taxon>Bacteria</taxon>
        <taxon>Pseudomonadati</taxon>
        <taxon>Pseudomonadota</taxon>
        <taxon>Alphaproteobacteria</taxon>
        <taxon>Acetobacterales</taxon>
        <taxon>Acidocellaceae</taxon>
        <taxon>Acidiphilium</taxon>
    </lineage>
</organism>
<feature type="transmembrane region" description="Helical" evidence="1">
    <location>
        <begin position="366"/>
        <end position="387"/>
    </location>
</feature>
<comment type="caution">
    <text evidence="2">The sequence shown here is derived from an EMBL/GenBank/DDBJ whole genome shotgun (WGS) entry which is preliminary data.</text>
</comment>
<evidence type="ECO:0000313" key="2">
    <source>
        <dbReference type="EMBL" id="MCF3948515.1"/>
    </source>
</evidence>
<dbReference type="EMBL" id="JAKGBZ010000057">
    <property type="protein sequence ID" value="MCF3948515.1"/>
    <property type="molecule type" value="Genomic_DNA"/>
</dbReference>
<feature type="transmembrane region" description="Helical" evidence="1">
    <location>
        <begin position="438"/>
        <end position="459"/>
    </location>
</feature>
<dbReference type="SUPFAM" id="SSF82693">
    <property type="entry name" value="Multidrug efflux transporter AcrB pore domain, PN1, PN2, PC1 and PC2 subdomains"/>
    <property type="match status" value="2"/>
</dbReference>
<dbReference type="Gene3D" id="3.30.2090.10">
    <property type="entry name" value="Multidrug efflux transporter AcrB TolC docking domain, DN and DC subdomains"/>
    <property type="match status" value="2"/>
</dbReference>
<sequence length="1010" mass="105624">MTAPEERSSPWAKLLRHPILVGLGVAALMLFGAISLLTLPIRPSPPIPANRIKIETRYPGASAAVVNRFVTIPTEASVASVNGVAYVTGTSREGVSKIRAFLGGGVDPNTVFAEVLSAVNAARNDLPSAARLPQVALIGRSSANQELNVAALFAPGISETAVTRYLKTDVIPRLETVPDIGPVHVFAPSPAIRVSMNPARMTALGITPGEIAAALASNASLSAAGSLRNAAGVIPVEARPGLATIGDFRRIPIVTRSGVTIPLSAVAVVALGPPSDTFENWWAGRKSVYLAAGVAPGGNIIQVSRDFRRVLTQIRTTTPPGLKLSLIYDQSISILRSLRDLGFTLLITIALVALIVRLSLGTMRAAAAPFLAIILSLLGTAIVMHLLDQSLNLFTIIALVLAVGLVVDDAIVVVEDIFRRINEGETPLDAASASVTRLAPVLAAISSTLVVAFLPLVFLRGLTAALFRPFATVLITAFLFSLAIALTVVPLIALWAGRHSTREGHTGPIDRLRDIYVRLLKPTLAHPALIVAIAAILAGFSGFLYARAPRNLTPAADGLSVNIFAPGPYGSSITYLEGQYRAIQAVLDRLEPGEPDWMVADENYHGLFGGYTFDTPDQALRATRILGAALGKLPGVKAYVTENNGLPGLNGLPIDVLISGQKSYGHLLGLAQKVIDAGYASGKFDFLQASPGASQPQYAISIRRRLAAAIGIPAASIGGALADSLSGATVGHVSLGHTTLDVIPTGPRTLSAAGIGTYAVRNAKGTLIPLADVTRIGLRQRPNAIGSWQGLPTVTIQGEPKLGVSLSDALATLHGAFVSQHPLGLSFGYAGPSATFRRSQRENNLLFLMGFAGLFFLLAGQFRSLRDPFVVITTVPLASLGPLALVAVGGATLNIVTEIALLAVWGLIARQGILFVQVAHERARGGHTIAEAAWEAARLRFRPILMITLALVGGAVPLMLANGPQAVIRYDIGAILATGMASGFVLSLFAVPAMYCLLHGRTAPATAGNP</sequence>
<dbReference type="PRINTS" id="PR00702">
    <property type="entry name" value="ACRIFLAVINRP"/>
</dbReference>
<name>A0ABS9E277_9PROT</name>
<feature type="transmembrane region" description="Helical" evidence="1">
    <location>
        <begin position="20"/>
        <end position="41"/>
    </location>
</feature>
<dbReference type="InterPro" id="IPR001036">
    <property type="entry name" value="Acrflvin-R"/>
</dbReference>
<feature type="transmembrane region" description="Helical" evidence="1">
    <location>
        <begin position="524"/>
        <end position="546"/>
    </location>
</feature>
<keyword evidence="1" id="KW-1133">Transmembrane helix</keyword>
<evidence type="ECO:0000313" key="3">
    <source>
        <dbReference type="Proteomes" id="UP001521209"/>
    </source>
</evidence>
<feature type="transmembrane region" description="Helical" evidence="1">
    <location>
        <begin position="341"/>
        <end position="360"/>
    </location>
</feature>